<dbReference type="PANTHER" id="PTHR43201:SF8">
    <property type="entry name" value="ACYL-COA SYNTHETASE FAMILY MEMBER 3"/>
    <property type="match status" value="1"/>
</dbReference>
<dbReference type="AlphaFoldDB" id="A0A7S3VTH1"/>
<feature type="compositionally biased region" description="Polar residues" evidence="2">
    <location>
        <begin position="138"/>
        <end position="147"/>
    </location>
</feature>
<evidence type="ECO:0000256" key="2">
    <source>
        <dbReference type="SAM" id="MobiDB-lite"/>
    </source>
</evidence>
<sequence>MEIIKRCLNPVHLHRAAVTFAGQTCTYDTLLAVSWQLSQVIATRQLHAPNKGSASLPRIGVHAAPGMEYAAATLAIWLSGGIVVPLGTSLPPAELSYLFQDAGINLVLVTPDAADRMGGVARENSSEMHVLEPSLLSTAEQPWQQPSADPHSPPSHHHPHHQQQLHQQLQQTRESSQQPGSMQFNPSMGVPCVYSLARDHEQGALIIYTSGTTGKPKGVLHTHRSLAAQVDSLCTAWEWGPEDAILHPLPLHHIHGIVNALYCPLYAGARVEFLPKFSPMAVWDRIMEGGISVFMGVPTMYAKLLSAYDTMPPAQQEAAAKAAASLRLTVSGSSACPVPIMQRWKQLTGKYLLERYGMTETGMALSNPYRGHRQPGSVGLPLPHVDVRIAADGELRVRGPTLFSCYWGRPEATAQAFDEEGYFLTGDTAACSHVSTNTREQLGPNQPGSLADRSAGVPVETSQNRQDSTHSLGSTNSRASSGEPGQQGGAAHEQKAPYFSILGRTSVDIIKSSGYKVSALQVESILMAHPSVSETAVLGVPDPVHGEVITALVCPEPTAPTHLPPSVLQQALHQHCLVHLAPYQSPRRFIVLNAPLPRNPMGKINKKELLQLFFGKELQAASNAMPSG</sequence>
<evidence type="ECO:0008006" key="6">
    <source>
        <dbReference type="Google" id="ProtNLM"/>
    </source>
</evidence>
<feature type="compositionally biased region" description="Basic residues" evidence="2">
    <location>
        <begin position="154"/>
        <end position="163"/>
    </location>
</feature>
<evidence type="ECO:0000259" key="4">
    <source>
        <dbReference type="Pfam" id="PF13193"/>
    </source>
</evidence>
<evidence type="ECO:0000313" key="5">
    <source>
        <dbReference type="EMBL" id="CAE0505367.1"/>
    </source>
</evidence>
<protein>
    <recommendedName>
        <fullName evidence="6">AMP-dependent synthetase/ligase domain-containing protein</fullName>
    </recommendedName>
</protein>
<gene>
    <name evidence="5" type="ORF">DTER00134_LOCUS20440</name>
</gene>
<feature type="compositionally biased region" description="Low complexity" evidence="2">
    <location>
        <begin position="164"/>
        <end position="178"/>
    </location>
</feature>
<dbReference type="PANTHER" id="PTHR43201">
    <property type="entry name" value="ACYL-COA SYNTHETASE"/>
    <property type="match status" value="1"/>
</dbReference>
<feature type="region of interest" description="Disordered" evidence="2">
    <location>
        <begin position="435"/>
        <end position="493"/>
    </location>
</feature>
<organism evidence="5">
    <name type="scientific">Dunaliella tertiolecta</name>
    <name type="common">Green alga</name>
    <dbReference type="NCBI Taxonomy" id="3047"/>
    <lineage>
        <taxon>Eukaryota</taxon>
        <taxon>Viridiplantae</taxon>
        <taxon>Chlorophyta</taxon>
        <taxon>core chlorophytes</taxon>
        <taxon>Chlorophyceae</taxon>
        <taxon>CS clade</taxon>
        <taxon>Chlamydomonadales</taxon>
        <taxon>Dunaliellaceae</taxon>
        <taxon>Dunaliella</taxon>
    </lineage>
</organism>
<feature type="compositionally biased region" description="Polar residues" evidence="2">
    <location>
        <begin position="460"/>
        <end position="484"/>
    </location>
</feature>
<dbReference type="InterPro" id="IPR020845">
    <property type="entry name" value="AMP-binding_CS"/>
</dbReference>
<dbReference type="InterPro" id="IPR025110">
    <property type="entry name" value="AMP-bd_C"/>
</dbReference>
<dbReference type="Pfam" id="PF13193">
    <property type="entry name" value="AMP-binding_C"/>
    <property type="match status" value="1"/>
</dbReference>
<accession>A0A7S3VTH1</accession>
<dbReference type="InterPro" id="IPR042099">
    <property type="entry name" value="ANL_N_sf"/>
</dbReference>
<proteinExistence type="inferred from homology"/>
<feature type="compositionally biased region" description="Polar residues" evidence="2">
    <location>
        <begin position="435"/>
        <end position="448"/>
    </location>
</feature>
<reference evidence="5" key="1">
    <citation type="submission" date="2021-01" db="EMBL/GenBank/DDBJ databases">
        <authorList>
            <person name="Corre E."/>
            <person name="Pelletier E."/>
            <person name="Niang G."/>
            <person name="Scheremetjew M."/>
            <person name="Finn R."/>
            <person name="Kale V."/>
            <person name="Holt S."/>
            <person name="Cochrane G."/>
            <person name="Meng A."/>
            <person name="Brown T."/>
            <person name="Cohen L."/>
        </authorList>
    </citation>
    <scope>NUCLEOTIDE SEQUENCE</scope>
    <source>
        <strain evidence="5">CCMP1320</strain>
    </source>
</reference>
<dbReference type="EMBL" id="HBIP01033499">
    <property type="protein sequence ID" value="CAE0505367.1"/>
    <property type="molecule type" value="Transcribed_RNA"/>
</dbReference>
<dbReference type="Gene3D" id="3.40.50.12780">
    <property type="entry name" value="N-terminal domain of ligase-like"/>
    <property type="match status" value="1"/>
</dbReference>
<dbReference type="GO" id="GO:0006631">
    <property type="term" value="P:fatty acid metabolic process"/>
    <property type="evidence" value="ECO:0007669"/>
    <property type="project" value="TreeGrafter"/>
</dbReference>
<dbReference type="SUPFAM" id="SSF56801">
    <property type="entry name" value="Acetyl-CoA synthetase-like"/>
    <property type="match status" value="1"/>
</dbReference>
<name>A0A7S3VTH1_DUNTE</name>
<feature type="region of interest" description="Disordered" evidence="2">
    <location>
        <begin position="138"/>
        <end position="183"/>
    </location>
</feature>
<dbReference type="InterPro" id="IPR045851">
    <property type="entry name" value="AMP-bd_C_sf"/>
</dbReference>
<evidence type="ECO:0000256" key="1">
    <source>
        <dbReference type="ARBA" id="ARBA00006432"/>
    </source>
</evidence>
<evidence type="ECO:0000259" key="3">
    <source>
        <dbReference type="Pfam" id="PF00501"/>
    </source>
</evidence>
<comment type="similarity">
    <text evidence="1">Belongs to the ATP-dependent AMP-binding enzyme family.</text>
</comment>
<dbReference type="InterPro" id="IPR000873">
    <property type="entry name" value="AMP-dep_synth/lig_dom"/>
</dbReference>
<feature type="domain" description="AMP-dependent synthetase/ligase" evidence="3">
    <location>
        <begin position="14"/>
        <end position="407"/>
    </location>
</feature>
<dbReference type="CDD" id="cd05941">
    <property type="entry name" value="MCS"/>
    <property type="match status" value="1"/>
</dbReference>
<dbReference type="PROSITE" id="PS00455">
    <property type="entry name" value="AMP_BINDING"/>
    <property type="match status" value="1"/>
</dbReference>
<feature type="domain" description="AMP-binding enzyme C-terminal" evidence="4">
    <location>
        <begin position="521"/>
        <end position="603"/>
    </location>
</feature>
<dbReference type="Gene3D" id="3.30.300.30">
    <property type="match status" value="1"/>
</dbReference>
<dbReference type="Pfam" id="PF00501">
    <property type="entry name" value="AMP-binding"/>
    <property type="match status" value="1"/>
</dbReference>
<dbReference type="GO" id="GO:0031956">
    <property type="term" value="F:medium-chain fatty acid-CoA ligase activity"/>
    <property type="evidence" value="ECO:0007669"/>
    <property type="project" value="TreeGrafter"/>
</dbReference>